<evidence type="ECO:0000313" key="10">
    <source>
        <dbReference type="EMBL" id="MDO6356688.1"/>
    </source>
</evidence>
<proteinExistence type="inferred from homology"/>
<evidence type="ECO:0000313" key="11">
    <source>
        <dbReference type="EMBL" id="RGR69180.1"/>
    </source>
</evidence>
<dbReference type="Gene3D" id="1.10.10.10">
    <property type="entry name" value="Winged helix-like DNA-binding domain superfamily/Winged helix DNA-binding domain"/>
    <property type="match status" value="1"/>
</dbReference>
<dbReference type="AlphaFoldDB" id="A0A174QZG9"/>
<dbReference type="InterPro" id="IPR013249">
    <property type="entry name" value="RNA_pol_sigma70_r4_t2"/>
</dbReference>
<dbReference type="InterPro" id="IPR013324">
    <property type="entry name" value="RNA_pol_sigma_r3/r4-like"/>
</dbReference>
<dbReference type="SMART" id="SM00421">
    <property type="entry name" value="HTH_LUXR"/>
    <property type="match status" value="1"/>
</dbReference>
<dbReference type="NCBIfam" id="TIGR02985">
    <property type="entry name" value="Sig70_bacteroi1"/>
    <property type="match status" value="1"/>
</dbReference>
<evidence type="ECO:0000256" key="1">
    <source>
        <dbReference type="ARBA" id="ARBA00010641"/>
    </source>
</evidence>
<accession>A0A174QZG9</accession>
<dbReference type="GeneID" id="75113382"/>
<feature type="domain" description="HTH luxR-type" evidence="5">
    <location>
        <begin position="127"/>
        <end position="183"/>
    </location>
</feature>
<dbReference type="PANTHER" id="PTHR43133">
    <property type="entry name" value="RNA POLYMERASE ECF-TYPE SIGMA FACTO"/>
    <property type="match status" value="1"/>
</dbReference>
<dbReference type="EMBL" id="VVYJ01000007">
    <property type="protein sequence ID" value="KAA5475886.1"/>
    <property type="molecule type" value="Genomic_DNA"/>
</dbReference>
<dbReference type="InterPro" id="IPR000792">
    <property type="entry name" value="Tscrpt_reg_LuxR_C"/>
</dbReference>
<name>A0A174QZG9_9BACE</name>
<dbReference type="InterPro" id="IPR039425">
    <property type="entry name" value="RNA_pol_sigma-70-like"/>
</dbReference>
<evidence type="ECO:0000256" key="3">
    <source>
        <dbReference type="ARBA" id="ARBA00023082"/>
    </source>
</evidence>
<protein>
    <submittedName>
        <fullName evidence="6">Putative ECF-type RNA polymerase</fullName>
    </submittedName>
    <submittedName>
        <fullName evidence="7">RNA polymerase sigma-70 factor</fullName>
    </submittedName>
</protein>
<dbReference type="InterPro" id="IPR014284">
    <property type="entry name" value="RNA_pol_sigma-70_dom"/>
</dbReference>
<dbReference type="EMBL" id="VVYD01000008">
    <property type="protein sequence ID" value="KAA5498979.1"/>
    <property type="molecule type" value="Genomic_DNA"/>
</dbReference>
<dbReference type="GO" id="GO:0016987">
    <property type="term" value="F:sigma factor activity"/>
    <property type="evidence" value="ECO:0007669"/>
    <property type="project" value="UniProtKB-KW"/>
</dbReference>
<evidence type="ECO:0000313" key="16">
    <source>
        <dbReference type="Proteomes" id="UP000427825"/>
    </source>
</evidence>
<dbReference type="EMBL" id="VVYF01000009">
    <property type="protein sequence ID" value="KAA5491797.1"/>
    <property type="molecule type" value="Genomic_DNA"/>
</dbReference>
<dbReference type="SUPFAM" id="SSF88659">
    <property type="entry name" value="Sigma3 and sigma4 domains of RNA polymerase sigma factors"/>
    <property type="match status" value="1"/>
</dbReference>
<dbReference type="Proteomes" id="UP000284205">
    <property type="component" value="Unassembled WGS sequence"/>
</dbReference>
<evidence type="ECO:0000313" key="7">
    <source>
        <dbReference type="EMBL" id="KAA5475886.1"/>
    </source>
</evidence>
<dbReference type="RefSeq" id="WP_005680221.1">
    <property type="nucleotide sequence ID" value="NZ_CABMOQ010000005.1"/>
</dbReference>
<keyword evidence="4" id="KW-0804">Transcription</keyword>
<dbReference type="EMBL" id="QRUO01000014">
    <property type="protein sequence ID" value="RGR69180.1"/>
    <property type="molecule type" value="Genomic_DNA"/>
</dbReference>
<gene>
    <name evidence="6" type="primary">fecI_5</name>
    <name evidence="11" type="ORF">DWY26_14740</name>
    <name evidence="6" type="ORF">ERS852494_03079</name>
    <name evidence="9" type="ORF">F2Y31_10320</name>
    <name evidence="8" type="ORF">F2Y35_10495</name>
    <name evidence="7" type="ORF">F2Y39_13380</name>
    <name evidence="12" type="ORF">NXW23_08705</name>
    <name evidence="10" type="ORF">Q4469_03100</name>
</gene>
<evidence type="ECO:0000313" key="13">
    <source>
        <dbReference type="Proteomes" id="UP000095657"/>
    </source>
</evidence>
<dbReference type="GO" id="GO:0006352">
    <property type="term" value="P:DNA-templated transcription initiation"/>
    <property type="evidence" value="ECO:0007669"/>
    <property type="project" value="InterPro"/>
</dbReference>
<dbReference type="CDD" id="cd06171">
    <property type="entry name" value="Sigma70_r4"/>
    <property type="match status" value="1"/>
</dbReference>
<dbReference type="Proteomes" id="UP000095657">
    <property type="component" value="Unassembled WGS sequence"/>
</dbReference>
<dbReference type="Proteomes" id="UP001060260">
    <property type="component" value="Chromosome"/>
</dbReference>
<dbReference type="Proteomes" id="UP000427825">
    <property type="component" value="Unassembled WGS sequence"/>
</dbReference>
<dbReference type="Proteomes" id="UP000368418">
    <property type="component" value="Unassembled WGS sequence"/>
</dbReference>
<evidence type="ECO:0000313" key="9">
    <source>
        <dbReference type="EMBL" id="KAA5498979.1"/>
    </source>
</evidence>
<comment type="similarity">
    <text evidence="1">Belongs to the sigma-70 factor family. ECF subfamily.</text>
</comment>
<reference evidence="6 13" key="1">
    <citation type="submission" date="2015-09" db="EMBL/GenBank/DDBJ databases">
        <authorList>
            <consortium name="Pathogen Informatics"/>
        </authorList>
    </citation>
    <scope>NUCLEOTIDE SEQUENCE [LARGE SCALE GENOMIC DNA]</scope>
    <source>
        <strain evidence="6 13">2789STDY5834880</strain>
    </source>
</reference>
<reference evidence="12" key="4">
    <citation type="submission" date="2022-08" db="EMBL/GenBank/DDBJ databases">
        <title>Genome Sequencing of Bacteroides fragilis Group Isolates with Nanopore Technology.</title>
        <authorList>
            <person name="Tisza M.J."/>
            <person name="Smith D."/>
            <person name="Dekker J.P."/>
        </authorList>
    </citation>
    <scope>NUCLEOTIDE SEQUENCE</scope>
    <source>
        <strain evidence="12">BFG-474</strain>
    </source>
</reference>
<reference evidence="11 14" key="2">
    <citation type="submission" date="2018-08" db="EMBL/GenBank/DDBJ databases">
        <title>A genome reference for cultivated species of the human gut microbiota.</title>
        <authorList>
            <person name="Zou Y."/>
            <person name="Xue W."/>
            <person name="Luo G."/>
        </authorList>
    </citation>
    <scope>NUCLEOTIDE SEQUENCE [LARGE SCALE GENOMIC DNA]</scope>
    <source>
        <strain evidence="11 14">AF24-29LB</strain>
    </source>
</reference>
<dbReference type="InterPro" id="IPR007627">
    <property type="entry name" value="RNA_pol_sigma70_r2"/>
</dbReference>
<evidence type="ECO:0000259" key="5">
    <source>
        <dbReference type="SMART" id="SM00421"/>
    </source>
</evidence>
<evidence type="ECO:0000313" key="15">
    <source>
        <dbReference type="Proteomes" id="UP000368418"/>
    </source>
</evidence>
<dbReference type="SUPFAM" id="SSF88946">
    <property type="entry name" value="Sigma2 domain of RNA polymerase sigma factors"/>
    <property type="match status" value="1"/>
</dbReference>
<dbReference type="Proteomes" id="UP001170023">
    <property type="component" value="Unassembled WGS sequence"/>
</dbReference>
<dbReference type="PANTHER" id="PTHR43133:SF46">
    <property type="entry name" value="RNA POLYMERASE SIGMA-70 FACTOR ECF SUBFAMILY"/>
    <property type="match status" value="1"/>
</dbReference>
<sequence>MNDQEAIVLLKSDSHEAFEYLYKVYGGQVYNFSKLYINSSEDIKEVVQEVFVKLWEARSFLREDENFRGFLFIVTRNLIFNRQKKTFNENFYKLSVLSAYEQSNIDSYNIEEELQAKELNNYIDKIIEELPPKQQEIFILSRKENLSHKEIAELLNISERTVEVHIARAIRHIKSRLEYLIALLGVMDLLN</sequence>
<reference evidence="15 16" key="3">
    <citation type="journal article" date="2019" name="Nat. Med.">
        <title>A library of human gut bacterial isolates paired with longitudinal multiomics data enables mechanistic microbiome research.</title>
        <authorList>
            <person name="Poyet M."/>
            <person name="Groussin M."/>
            <person name="Gibbons S.M."/>
            <person name="Avila-Pacheco J."/>
            <person name="Jiang X."/>
            <person name="Kearney S.M."/>
            <person name="Perrotta A.R."/>
            <person name="Berdy B."/>
            <person name="Zhao S."/>
            <person name="Lieberman T.D."/>
            <person name="Swanson P.K."/>
            <person name="Smith M."/>
            <person name="Roesemann S."/>
            <person name="Alexander J.E."/>
            <person name="Rich S.A."/>
            <person name="Livny J."/>
            <person name="Vlamakis H."/>
            <person name="Clish C."/>
            <person name="Bullock K."/>
            <person name="Deik A."/>
            <person name="Scott J."/>
            <person name="Pierce K.A."/>
            <person name="Xavier R.J."/>
            <person name="Alm E.J."/>
        </authorList>
    </citation>
    <scope>NUCLEOTIDE SEQUENCE [LARGE SCALE GENOMIC DNA]</scope>
    <source>
        <strain evidence="9 15">BIOML-A19</strain>
        <strain evidence="8 17">BIOML-A21</strain>
        <strain evidence="7 16">BIOML-A25</strain>
    </source>
</reference>
<dbReference type="GO" id="GO:0003677">
    <property type="term" value="F:DNA binding"/>
    <property type="evidence" value="ECO:0007669"/>
    <property type="project" value="InterPro"/>
</dbReference>
<evidence type="ECO:0000313" key="12">
    <source>
        <dbReference type="EMBL" id="UVQ98375.1"/>
    </source>
</evidence>
<evidence type="ECO:0000313" key="14">
    <source>
        <dbReference type="Proteomes" id="UP000284205"/>
    </source>
</evidence>
<organism evidence="6 13">
    <name type="scientific">Bacteroides caccae</name>
    <dbReference type="NCBI Taxonomy" id="47678"/>
    <lineage>
        <taxon>Bacteria</taxon>
        <taxon>Pseudomonadati</taxon>
        <taxon>Bacteroidota</taxon>
        <taxon>Bacteroidia</taxon>
        <taxon>Bacteroidales</taxon>
        <taxon>Bacteroidaceae</taxon>
        <taxon>Bacteroides</taxon>
    </lineage>
</organism>
<dbReference type="Proteomes" id="UP000491168">
    <property type="component" value="Unassembled WGS sequence"/>
</dbReference>
<dbReference type="Pfam" id="PF04542">
    <property type="entry name" value="Sigma70_r2"/>
    <property type="match status" value="1"/>
</dbReference>
<dbReference type="NCBIfam" id="TIGR02937">
    <property type="entry name" value="sigma70-ECF"/>
    <property type="match status" value="1"/>
</dbReference>
<evidence type="ECO:0000313" key="6">
    <source>
        <dbReference type="EMBL" id="CUP78612.1"/>
    </source>
</evidence>
<keyword evidence="2" id="KW-0805">Transcription regulation</keyword>
<reference evidence="10" key="5">
    <citation type="submission" date="2023-07" db="EMBL/GenBank/DDBJ databases">
        <title>Whole Genome Sequencing of Colonoscopy isolates.</title>
        <authorList>
            <person name="Surve S.V."/>
            <person name="Valls R.A."/>
            <person name="Barrak K.E."/>
            <person name="Gardner T.B."/>
            <person name="O'Toole G.A."/>
        </authorList>
    </citation>
    <scope>NUCLEOTIDE SEQUENCE</scope>
    <source>
        <strain evidence="10">GP0119</strain>
    </source>
</reference>
<evidence type="ECO:0000256" key="4">
    <source>
        <dbReference type="ARBA" id="ARBA00023163"/>
    </source>
</evidence>
<dbReference type="STRING" id="47678.ERS852494_03079"/>
<evidence type="ECO:0000313" key="8">
    <source>
        <dbReference type="EMBL" id="KAA5491797.1"/>
    </source>
</evidence>
<dbReference type="Pfam" id="PF08281">
    <property type="entry name" value="Sigma70_r4_2"/>
    <property type="match status" value="1"/>
</dbReference>
<dbReference type="InterPro" id="IPR013325">
    <property type="entry name" value="RNA_pol_sigma_r2"/>
</dbReference>
<evidence type="ECO:0000256" key="2">
    <source>
        <dbReference type="ARBA" id="ARBA00023015"/>
    </source>
</evidence>
<dbReference type="InterPro" id="IPR036388">
    <property type="entry name" value="WH-like_DNA-bd_sf"/>
</dbReference>
<dbReference type="InterPro" id="IPR014327">
    <property type="entry name" value="RNA_pol_sigma70_bacteroid"/>
</dbReference>
<dbReference type="EMBL" id="JAUONL010000002">
    <property type="protein sequence ID" value="MDO6356688.1"/>
    <property type="molecule type" value="Genomic_DNA"/>
</dbReference>
<dbReference type="EMBL" id="CZAI01000007">
    <property type="protein sequence ID" value="CUP78612.1"/>
    <property type="molecule type" value="Genomic_DNA"/>
</dbReference>
<keyword evidence="3" id="KW-0731">Sigma factor</keyword>
<dbReference type="EMBL" id="CP103166">
    <property type="protein sequence ID" value="UVQ98375.1"/>
    <property type="molecule type" value="Genomic_DNA"/>
</dbReference>
<evidence type="ECO:0000313" key="17">
    <source>
        <dbReference type="Proteomes" id="UP000491168"/>
    </source>
</evidence>
<dbReference type="Gene3D" id="1.10.1740.10">
    <property type="match status" value="1"/>
</dbReference>